<name>A0A2I3RBY2_PANTR</name>
<keyword evidence="3" id="KW-1185">Reference proteome</keyword>
<keyword evidence="1" id="KW-1133">Transmembrane helix</keyword>
<accession>A0A2I3RBY2</accession>
<dbReference type="Ensembl" id="ENSPTRT00000079210.1">
    <property type="protein sequence ID" value="ENSPTRP00000062177.1"/>
    <property type="gene ID" value="ENSPTRG00000048668.1"/>
</dbReference>
<evidence type="ECO:0000313" key="2">
    <source>
        <dbReference type="Ensembl" id="ENSPTRP00000062177.1"/>
    </source>
</evidence>
<keyword evidence="1" id="KW-0472">Membrane</keyword>
<dbReference type="Proteomes" id="UP000002277">
    <property type="component" value="Chromosome 6"/>
</dbReference>
<feature type="transmembrane region" description="Helical" evidence="1">
    <location>
        <begin position="12"/>
        <end position="30"/>
    </location>
</feature>
<dbReference type="OMA" id="RIWHIDA"/>
<reference evidence="2 3" key="1">
    <citation type="journal article" date="2005" name="Nature">
        <title>Initial sequence of the chimpanzee genome and comparison with the human genome.</title>
        <authorList>
            <consortium name="Chimpanzee sequencing and analysis consortium"/>
        </authorList>
    </citation>
    <scope>NUCLEOTIDE SEQUENCE [LARGE SCALE GENOMIC DNA]</scope>
</reference>
<feature type="transmembrane region" description="Helical" evidence="1">
    <location>
        <begin position="37"/>
        <end position="56"/>
    </location>
</feature>
<feature type="transmembrane region" description="Helical" evidence="1">
    <location>
        <begin position="62"/>
        <end position="81"/>
    </location>
</feature>
<dbReference type="EMBL" id="AACZ04054343">
    <property type="status" value="NOT_ANNOTATED_CDS"/>
    <property type="molecule type" value="Genomic_DNA"/>
</dbReference>
<keyword evidence="1" id="KW-0812">Transmembrane</keyword>
<dbReference type="Bgee" id="ENSPTRG00000048668">
    <property type="expression patterns" value="Expressed in cortex of kidney and 21 other cell types or tissues"/>
</dbReference>
<dbReference type="InParanoid" id="A0A2I3RBY2"/>
<reference evidence="2" key="2">
    <citation type="submission" date="2025-08" db="UniProtKB">
        <authorList>
            <consortium name="Ensembl"/>
        </authorList>
    </citation>
    <scope>IDENTIFICATION</scope>
</reference>
<organism evidence="2 3">
    <name type="scientific">Pan troglodytes</name>
    <name type="common">Chimpanzee</name>
    <dbReference type="NCBI Taxonomy" id="9598"/>
    <lineage>
        <taxon>Eukaryota</taxon>
        <taxon>Metazoa</taxon>
        <taxon>Chordata</taxon>
        <taxon>Craniata</taxon>
        <taxon>Vertebrata</taxon>
        <taxon>Euteleostomi</taxon>
        <taxon>Mammalia</taxon>
        <taxon>Eutheria</taxon>
        <taxon>Euarchontoglires</taxon>
        <taxon>Primates</taxon>
        <taxon>Haplorrhini</taxon>
        <taxon>Catarrhini</taxon>
        <taxon>Hominidae</taxon>
        <taxon>Pan</taxon>
    </lineage>
</organism>
<dbReference type="GeneTree" id="ENSGT00910000148903"/>
<evidence type="ECO:0000313" key="3">
    <source>
        <dbReference type="Proteomes" id="UP000002277"/>
    </source>
</evidence>
<protein>
    <submittedName>
        <fullName evidence="2">Uncharacterized protein</fullName>
    </submittedName>
</protein>
<reference evidence="2" key="3">
    <citation type="submission" date="2025-09" db="UniProtKB">
        <authorList>
            <consortium name="Ensembl"/>
        </authorList>
    </citation>
    <scope>IDENTIFICATION</scope>
</reference>
<sequence>MGFTGMLQSRTVVFYVPCMVIFVAICCKILEAKCLQYRFLATVYAVISLCLSWAVLENTLVFTIWFTNTIIILPGLKCRIWHIDACNGKKKNLLKFVNVQLNLRYTVGSQGK</sequence>
<evidence type="ECO:0000256" key="1">
    <source>
        <dbReference type="SAM" id="Phobius"/>
    </source>
</evidence>
<proteinExistence type="predicted"/>
<dbReference type="AlphaFoldDB" id="A0A2I3RBY2"/>